<feature type="domain" description="MobA-like NTP transferase" evidence="3">
    <location>
        <begin position="4"/>
        <end position="119"/>
    </location>
</feature>
<evidence type="ECO:0000259" key="3">
    <source>
        <dbReference type="Pfam" id="PF12804"/>
    </source>
</evidence>
<dbReference type="AlphaFoldDB" id="A0A6J5Z424"/>
<proteinExistence type="predicted"/>
<keyword evidence="2" id="KW-0548">Nucleotidyltransferase</keyword>
<dbReference type="SUPFAM" id="SSF53448">
    <property type="entry name" value="Nucleotide-diphospho-sugar transferases"/>
    <property type="match status" value="1"/>
</dbReference>
<gene>
    <name evidence="4" type="ORF">UFOPK3522_00123</name>
</gene>
<evidence type="ECO:0000313" key="4">
    <source>
        <dbReference type="EMBL" id="CAB4335100.1"/>
    </source>
</evidence>
<accession>A0A6J5Z424</accession>
<dbReference type="InterPro" id="IPR050065">
    <property type="entry name" value="GlmU-like"/>
</dbReference>
<dbReference type="PANTHER" id="PTHR43584:SF8">
    <property type="entry name" value="N-ACETYLMURAMATE ALPHA-1-PHOSPHATE URIDYLYLTRANSFERASE"/>
    <property type="match status" value="1"/>
</dbReference>
<name>A0A6J5Z424_9ZZZZ</name>
<dbReference type="Gene3D" id="3.90.550.10">
    <property type="entry name" value="Spore Coat Polysaccharide Biosynthesis Protein SpsA, Chain A"/>
    <property type="match status" value="1"/>
</dbReference>
<evidence type="ECO:0000256" key="1">
    <source>
        <dbReference type="ARBA" id="ARBA00022679"/>
    </source>
</evidence>
<dbReference type="InterPro" id="IPR025877">
    <property type="entry name" value="MobA-like_NTP_Trfase"/>
</dbReference>
<dbReference type="PANTHER" id="PTHR43584">
    <property type="entry name" value="NUCLEOTIDYL TRANSFERASE"/>
    <property type="match status" value="1"/>
</dbReference>
<sequence>MTRAIILAAGEGNRLRPHTEDRPKALVPLAGKPLLEWQLEVLGRVGVSDITIATGYRADQLESYGTRRVHNPRFDSTNMVVSLIAAREQLLSGDDLLIAYGDIIYQPNIVKALLADDADVSITIDLGWQSLWAMRMEDPLEDAETLRLDDDGNVIELGNPPKSLDEIEGQYMGLIRVSARGAERMVEAIDAIDPETRFGGRTPDAMYMTDLLQHLIDSGIPVHAVPVEGGWLEVDTVEDLDRFEDLHTRGLLDTRFDPLRD</sequence>
<dbReference type="InterPro" id="IPR029044">
    <property type="entry name" value="Nucleotide-diphossugar_trans"/>
</dbReference>
<organism evidence="4">
    <name type="scientific">freshwater metagenome</name>
    <dbReference type="NCBI Taxonomy" id="449393"/>
    <lineage>
        <taxon>unclassified sequences</taxon>
        <taxon>metagenomes</taxon>
        <taxon>ecological metagenomes</taxon>
    </lineage>
</organism>
<protein>
    <submittedName>
        <fullName evidence="4">Unannotated protein</fullName>
    </submittedName>
</protein>
<reference evidence="4" key="1">
    <citation type="submission" date="2020-05" db="EMBL/GenBank/DDBJ databases">
        <authorList>
            <person name="Chiriac C."/>
            <person name="Salcher M."/>
            <person name="Ghai R."/>
            <person name="Kavagutti S V."/>
        </authorList>
    </citation>
    <scope>NUCLEOTIDE SEQUENCE</scope>
</reference>
<dbReference type="Pfam" id="PF12804">
    <property type="entry name" value="NTP_transf_3"/>
    <property type="match status" value="1"/>
</dbReference>
<dbReference type="CDD" id="cd02523">
    <property type="entry name" value="PC_cytidylyltransferase"/>
    <property type="match status" value="1"/>
</dbReference>
<dbReference type="GO" id="GO:0016779">
    <property type="term" value="F:nucleotidyltransferase activity"/>
    <property type="evidence" value="ECO:0007669"/>
    <property type="project" value="UniProtKB-KW"/>
</dbReference>
<evidence type="ECO:0000256" key="2">
    <source>
        <dbReference type="ARBA" id="ARBA00022695"/>
    </source>
</evidence>
<dbReference type="EMBL" id="CAESAO010000006">
    <property type="protein sequence ID" value="CAB4335100.1"/>
    <property type="molecule type" value="Genomic_DNA"/>
</dbReference>
<keyword evidence="1" id="KW-0808">Transferase</keyword>